<dbReference type="HOGENOM" id="CLU_013985_18_4_10"/>
<evidence type="ECO:0000256" key="1">
    <source>
        <dbReference type="ARBA" id="ARBA00022679"/>
    </source>
</evidence>
<dbReference type="OrthoDB" id="9800604at2"/>
<keyword evidence="5" id="KW-1185">Reference proteome</keyword>
<dbReference type="InterPro" id="IPR050832">
    <property type="entry name" value="Bact_Acetyltransf"/>
</dbReference>
<dbReference type="InterPro" id="IPR000182">
    <property type="entry name" value="GNAT_dom"/>
</dbReference>
<dbReference type="RefSeq" id="WP_013688390.1">
    <property type="nucleotide sequence ID" value="NC_015321.1"/>
</dbReference>
<dbReference type="AlphaFoldDB" id="F2IEQ6"/>
<evidence type="ECO:0000313" key="4">
    <source>
        <dbReference type="EMBL" id="AEA45623.1"/>
    </source>
</evidence>
<dbReference type="GO" id="GO:0016747">
    <property type="term" value="F:acyltransferase activity, transferring groups other than amino-acyl groups"/>
    <property type="evidence" value="ECO:0007669"/>
    <property type="project" value="InterPro"/>
</dbReference>
<keyword evidence="2" id="KW-0012">Acyltransferase</keyword>
<protein>
    <submittedName>
        <fullName evidence="4">GCN5-related N-acetyltransferase</fullName>
    </submittedName>
</protein>
<evidence type="ECO:0000256" key="2">
    <source>
        <dbReference type="ARBA" id="ARBA00023315"/>
    </source>
</evidence>
<dbReference type="Proteomes" id="UP000007463">
    <property type="component" value="Chromosome"/>
</dbReference>
<keyword evidence="1 4" id="KW-0808">Transferase</keyword>
<dbReference type="InterPro" id="IPR016181">
    <property type="entry name" value="Acyl_CoA_acyltransferase"/>
</dbReference>
<evidence type="ECO:0000259" key="3">
    <source>
        <dbReference type="PROSITE" id="PS51186"/>
    </source>
</evidence>
<name>F2IEQ6_FLUTR</name>
<dbReference type="Pfam" id="PF13673">
    <property type="entry name" value="Acetyltransf_10"/>
    <property type="match status" value="1"/>
</dbReference>
<dbReference type="EMBL" id="CP002542">
    <property type="protein sequence ID" value="AEA45623.1"/>
    <property type="molecule type" value="Genomic_DNA"/>
</dbReference>
<dbReference type="STRING" id="755732.Fluta_3654"/>
<dbReference type="CDD" id="cd04301">
    <property type="entry name" value="NAT_SF"/>
    <property type="match status" value="1"/>
</dbReference>
<evidence type="ECO:0000313" key="5">
    <source>
        <dbReference type="Proteomes" id="UP000007463"/>
    </source>
</evidence>
<dbReference type="SUPFAM" id="SSF55729">
    <property type="entry name" value="Acyl-CoA N-acyltransferases (Nat)"/>
    <property type="match status" value="1"/>
</dbReference>
<proteinExistence type="predicted"/>
<reference evidence="4" key="1">
    <citation type="journal article" date="2011" name="Stand. Genomic Sci.">
        <title>Complete genome sequence of the gliding freshwater bacterium Fluviicola taffensis type strain (RW262).</title>
        <authorList>
            <person name="Woyke T."/>
            <person name="Chertkov O."/>
            <person name="Lapidus A."/>
            <person name="Nolan M."/>
            <person name="Lucas S."/>
            <person name="Del Rio T.G."/>
            <person name="Tice H."/>
            <person name="Cheng J.F."/>
            <person name="Tapia R."/>
            <person name="Han C."/>
            <person name="Goodwin L."/>
            <person name="Pitluck S."/>
            <person name="Liolios K."/>
            <person name="Pagani I."/>
            <person name="Ivanova N."/>
            <person name="Huntemann M."/>
            <person name="Mavromatis K."/>
            <person name="Mikhailova N."/>
            <person name="Pati A."/>
            <person name="Chen A."/>
            <person name="Palaniappan K."/>
            <person name="Land M."/>
            <person name="Hauser L."/>
            <person name="Brambilla E.M."/>
            <person name="Rohde M."/>
            <person name="Mwirichia R."/>
            <person name="Sikorski J."/>
            <person name="Tindall B.J."/>
            <person name="Goker M."/>
            <person name="Bristow J."/>
            <person name="Eisen J.A."/>
            <person name="Markowitz V."/>
            <person name="Hugenholtz P."/>
            <person name="Klenk H.P."/>
            <person name="Kyrpides N.C."/>
        </authorList>
    </citation>
    <scope>NUCLEOTIDE SEQUENCE [LARGE SCALE GENOMIC DNA]</scope>
    <source>
        <strain evidence="4">DSM 16823</strain>
    </source>
</reference>
<dbReference type="Gene3D" id="3.40.630.30">
    <property type="match status" value="1"/>
</dbReference>
<dbReference type="PROSITE" id="PS51186">
    <property type="entry name" value="GNAT"/>
    <property type="match status" value="1"/>
</dbReference>
<dbReference type="KEGG" id="fte:Fluta_3654"/>
<dbReference type="eggNOG" id="COG0456">
    <property type="taxonomic scope" value="Bacteria"/>
</dbReference>
<gene>
    <name evidence="4" type="ordered locus">Fluta_3654</name>
</gene>
<accession>F2IEQ6</accession>
<feature type="domain" description="N-acetyltransferase" evidence="3">
    <location>
        <begin position="2"/>
        <end position="166"/>
    </location>
</feature>
<dbReference type="PANTHER" id="PTHR43877">
    <property type="entry name" value="AMINOALKYLPHOSPHONATE N-ACETYLTRANSFERASE-RELATED-RELATED"/>
    <property type="match status" value="1"/>
</dbReference>
<organism evidence="4 5">
    <name type="scientific">Fluviicola taffensis (strain DSM 16823 / NCIMB 13979 / RW262)</name>
    <dbReference type="NCBI Taxonomy" id="755732"/>
    <lineage>
        <taxon>Bacteria</taxon>
        <taxon>Pseudomonadati</taxon>
        <taxon>Bacteroidota</taxon>
        <taxon>Flavobacteriia</taxon>
        <taxon>Flavobacteriales</taxon>
        <taxon>Crocinitomicaceae</taxon>
        <taxon>Fluviicola</taxon>
    </lineage>
</organism>
<sequence length="166" mass="19211">MITLRLATLEDASRIQKIAEDTWPISYEGIISPNQIRYMLDLMYSKTKIETAIKDQNQAFWLADKDGETLGFCSIEFGNPSSEYLRIHKLYLLPETQGLGIGKLLIDKITHEGLSHELSFLHLNVNKHNKAFHFYQKLGFEVEREEVIDIGNDYIMDDFVMVKAIR</sequence>